<organism evidence="3 4">
    <name type="scientific">Symbiodinium microadriaticum</name>
    <name type="common">Dinoflagellate</name>
    <name type="synonym">Zooxanthella microadriatica</name>
    <dbReference type="NCBI Taxonomy" id="2951"/>
    <lineage>
        <taxon>Eukaryota</taxon>
        <taxon>Sar</taxon>
        <taxon>Alveolata</taxon>
        <taxon>Dinophyceae</taxon>
        <taxon>Suessiales</taxon>
        <taxon>Symbiodiniaceae</taxon>
        <taxon>Symbiodinium</taxon>
    </lineage>
</organism>
<dbReference type="EMBL" id="LSRX01000135">
    <property type="protein sequence ID" value="OLQ07586.1"/>
    <property type="molecule type" value="Genomic_DNA"/>
</dbReference>
<keyword evidence="2" id="KW-0812">Transmembrane</keyword>
<comment type="caution">
    <text evidence="3">The sequence shown here is derived from an EMBL/GenBank/DDBJ whole genome shotgun (WGS) entry which is preliminary data.</text>
</comment>
<dbReference type="OrthoDB" id="424605at2759"/>
<evidence type="ECO:0000256" key="1">
    <source>
        <dbReference type="SAM" id="MobiDB-lite"/>
    </source>
</evidence>
<keyword evidence="2" id="KW-1133">Transmembrane helix</keyword>
<feature type="transmembrane region" description="Helical" evidence="2">
    <location>
        <begin position="112"/>
        <end position="135"/>
    </location>
</feature>
<feature type="region of interest" description="Disordered" evidence="1">
    <location>
        <begin position="60"/>
        <end position="82"/>
    </location>
</feature>
<dbReference type="AlphaFoldDB" id="A0A1Q9EJF7"/>
<feature type="region of interest" description="Disordered" evidence="1">
    <location>
        <begin position="159"/>
        <end position="182"/>
    </location>
</feature>
<keyword evidence="4" id="KW-1185">Reference proteome</keyword>
<protein>
    <recommendedName>
        <fullName evidence="5">Transmembrane protein</fullName>
    </recommendedName>
</protein>
<proteinExistence type="predicted"/>
<reference evidence="3 4" key="1">
    <citation type="submission" date="2016-02" db="EMBL/GenBank/DDBJ databases">
        <title>Genome analysis of coral dinoflagellate symbionts highlights evolutionary adaptations to a symbiotic lifestyle.</title>
        <authorList>
            <person name="Aranda M."/>
            <person name="Li Y."/>
            <person name="Liew Y.J."/>
            <person name="Baumgarten S."/>
            <person name="Simakov O."/>
            <person name="Wilson M."/>
            <person name="Piel J."/>
            <person name="Ashoor H."/>
            <person name="Bougouffa S."/>
            <person name="Bajic V.B."/>
            <person name="Ryu T."/>
            <person name="Ravasi T."/>
            <person name="Bayer T."/>
            <person name="Micklem G."/>
            <person name="Kim H."/>
            <person name="Bhak J."/>
            <person name="Lajeunesse T.C."/>
            <person name="Voolstra C.R."/>
        </authorList>
    </citation>
    <scope>NUCLEOTIDE SEQUENCE [LARGE SCALE GENOMIC DNA]</scope>
    <source>
        <strain evidence="3 4">CCMP2467</strain>
    </source>
</reference>
<name>A0A1Q9EJF7_SYMMI</name>
<keyword evidence="2" id="KW-0472">Membrane</keyword>
<evidence type="ECO:0000313" key="3">
    <source>
        <dbReference type="EMBL" id="OLQ07586.1"/>
    </source>
</evidence>
<evidence type="ECO:0008006" key="5">
    <source>
        <dbReference type="Google" id="ProtNLM"/>
    </source>
</evidence>
<evidence type="ECO:0000313" key="4">
    <source>
        <dbReference type="Proteomes" id="UP000186817"/>
    </source>
</evidence>
<sequence length="182" mass="19126">MKHNSGLWPSPEESCFSLQEQFSSAPSGCARSRAACAEFLAAPPPVEARASRFLQSGLASSSSFGDFGHKRRPDGGVKDADGGAIIEETTCPKLGLAENEHGTGLKAGHLQLGLSAIFVLGIPIGIVGGCLYQVYERIAKARAKAAKEAEAAKAKAKAKFKMKAKAKPKARADEDSSYSDDD</sequence>
<gene>
    <name evidence="3" type="ORF">AK812_SmicGene8982</name>
</gene>
<accession>A0A1Q9EJF7</accession>
<dbReference type="Proteomes" id="UP000186817">
    <property type="component" value="Unassembled WGS sequence"/>
</dbReference>
<feature type="compositionally biased region" description="Basic residues" evidence="1">
    <location>
        <begin position="159"/>
        <end position="169"/>
    </location>
</feature>
<evidence type="ECO:0000256" key="2">
    <source>
        <dbReference type="SAM" id="Phobius"/>
    </source>
</evidence>